<dbReference type="EMBL" id="PFET01000012">
    <property type="protein sequence ID" value="PJE75661.1"/>
    <property type="molecule type" value="Genomic_DNA"/>
</dbReference>
<dbReference type="InterPro" id="IPR011604">
    <property type="entry name" value="PDDEXK-like_dom_sf"/>
</dbReference>
<dbReference type="Gene3D" id="3.90.320.10">
    <property type="match status" value="1"/>
</dbReference>
<dbReference type="InterPro" id="IPR014017">
    <property type="entry name" value="DNA_helicase_UvrD-like_C"/>
</dbReference>
<comment type="catalytic activity">
    <reaction evidence="12">
        <text>Couples ATP hydrolysis with the unwinding of duplex DNA by translocating in the 3'-5' direction.</text>
        <dbReference type="EC" id="5.6.2.4"/>
    </reaction>
</comment>
<keyword evidence="5 15" id="KW-0378">Hydrolase</keyword>
<evidence type="ECO:0000256" key="2">
    <source>
        <dbReference type="ARBA" id="ARBA00022722"/>
    </source>
</evidence>
<evidence type="ECO:0000256" key="10">
    <source>
        <dbReference type="ARBA" id="ARBA00023204"/>
    </source>
</evidence>
<keyword evidence="6 15" id="KW-0347">Helicase</keyword>
<dbReference type="GO" id="GO:0033202">
    <property type="term" value="C:DNA helicase complex"/>
    <property type="evidence" value="ECO:0007669"/>
    <property type="project" value="TreeGrafter"/>
</dbReference>
<evidence type="ECO:0000313" key="20">
    <source>
        <dbReference type="Proteomes" id="UP000231152"/>
    </source>
</evidence>
<comment type="similarity">
    <text evidence="1">Belongs to the helicase family. UvrD subfamily.</text>
</comment>
<dbReference type="InterPro" id="IPR027417">
    <property type="entry name" value="P-loop_NTPase"/>
</dbReference>
<protein>
    <recommendedName>
        <fullName evidence="13">DNA 3'-5' helicase</fullName>
        <ecNumber evidence="13">5.6.2.4</ecNumber>
    </recommendedName>
</protein>
<keyword evidence="11" id="KW-0413">Isomerase</keyword>
<evidence type="ECO:0000256" key="7">
    <source>
        <dbReference type="ARBA" id="ARBA00022839"/>
    </source>
</evidence>
<dbReference type="GO" id="GO:0004527">
    <property type="term" value="F:exonuclease activity"/>
    <property type="evidence" value="ECO:0007669"/>
    <property type="project" value="UniProtKB-KW"/>
</dbReference>
<dbReference type="AlphaFoldDB" id="A0A2M8LDX9"/>
<evidence type="ECO:0000256" key="3">
    <source>
        <dbReference type="ARBA" id="ARBA00022741"/>
    </source>
</evidence>
<keyword evidence="7" id="KW-0269">Exonuclease</keyword>
<keyword evidence="2" id="KW-0540">Nuclease</keyword>
<dbReference type="SUPFAM" id="SSF52540">
    <property type="entry name" value="P-loop containing nucleoside triphosphate hydrolases"/>
    <property type="match status" value="1"/>
</dbReference>
<keyword evidence="9" id="KW-0238">DNA-binding</keyword>
<sequence length="985" mass="112247">MELLKDLNTEQEQAVTHGDGPLLIVAGAGTGKTTVITKRLAWLINKKLAKPDEILALTFTDKAAGEIEERVDKLLPYGYTDLWVSTFHSFCQRILERHALAIGVPYDFKVLTETEQWLLVRKNLDRFTLNYYRPLGNPTKFIHALVRHFSRAKDEEIYPEAYLSFAEEKRLAEDTERTKKAKRKKNTEEDESARLEEVAGAYHTYQQLLLEHSALDFGDLIVYALRLFRAHPDTLETYRRQFRYLLVDEFQDTNSAQYELVKLLAGERANLTVVGDDDQAIYRFRGASMSNILQFKKDFPKAKSVVLVTNYRSAQSILDLAYTFICQNNPNRLEDQLSLLNGMTLSKKLRAANKTKGEIMHFNGVSLADEQALIVKKIAELRKKEKVNWGDIAILSRSNDQANEFSSALVRAGIPHHSFSNRGLYRTPVIVDVLSYFRLLDNYHESPSLWRVLSIPAVNVSGEDAIQLSHYAKRKSLSLYQALTSARVVPNLTTATLKSIDELLAQLRRHTEAASSRPPSELLVSALTDIGYTKMVEAAGDEYARVAFSYLNQFYQRIRQWEVTQDDPRLRDFLETIAFEMESGETGAITVDPELGPDVVKLMTVHAAKGLEFPYVFIVGLVDRRFPSTERSEPIVLPDELLKEILPEGDIHLEEERRLFYVAMTRAKQGLYFTSAEDYGGVRKKKLSRFLVELGIPLSPPLSSDGARAFPMATAPEMWPVVFPEPIPEHFSYTALKAFTTCPLQYRYAHVLKVPVWGRHTFSFGQSMHLALERFFERVIAAKAKKQEGLFSDEKQVVKQEGMPTLTDLIAFFDEAWIDEWYPSRKMHDEYYAKGKQSLKTFYKLHDGNWPDTTAVEKGFVLKIGPYTLRGKIDRIDAVEGGIEIIDYKTGRVPASLAEVDKDQLLIYQLAAKKVWHDEPLQLTFYYLNENKPLSFKGSEADLNKLEQKVTETIATIHNGKFPPKPSKHTCGHCDFKAICPFSQA</sequence>
<dbReference type="EC" id="5.6.2.4" evidence="13"/>
<dbReference type="GO" id="GO:0005524">
    <property type="term" value="F:ATP binding"/>
    <property type="evidence" value="ECO:0007669"/>
    <property type="project" value="UniProtKB-UniRule"/>
</dbReference>
<dbReference type="CDD" id="cd17932">
    <property type="entry name" value="DEXQc_UvrD"/>
    <property type="match status" value="1"/>
</dbReference>
<evidence type="ECO:0000259" key="17">
    <source>
        <dbReference type="PROSITE" id="PS51198"/>
    </source>
</evidence>
<feature type="domain" description="UvrD-like helicase C-terminal" evidence="18">
    <location>
        <begin position="315"/>
        <end position="610"/>
    </location>
</feature>
<dbReference type="InterPro" id="IPR000212">
    <property type="entry name" value="DNA_helicase_UvrD/REP"/>
</dbReference>
<organism evidence="19 20">
    <name type="scientific">Candidatus Uhrbacteria bacterium CG10_big_fil_rev_8_21_14_0_10_48_11</name>
    <dbReference type="NCBI Taxonomy" id="1975037"/>
    <lineage>
        <taxon>Bacteria</taxon>
        <taxon>Candidatus Uhriibacteriota</taxon>
    </lineage>
</organism>
<dbReference type="PANTHER" id="PTHR11070">
    <property type="entry name" value="UVRD / RECB / PCRA DNA HELICASE FAMILY MEMBER"/>
    <property type="match status" value="1"/>
</dbReference>
<dbReference type="GO" id="GO:0000725">
    <property type="term" value="P:recombinational repair"/>
    <property type="evidence" value="ECO:0007669"/>
    <property type="project" value="TreeGrafter"/>
</dbReference>
<dbReference type="PROSITE" id="PS51217">
    <property type="entry name" value="UVRD_HELICASE_CTER"/>
    <property type="match status" value="1"/>
</dbReference>
<evidence type="ECO:0000256" key="8">
    <source>
        <dbReference type="ARBA" id="ARBA00022840"/>
    </source>
</evidence>
<dbReference type="PROSITE" id="PS51198">
    <property type="entry name" value="UVRD_HELICASE_ATP_BIND"/>
    <property type="match status" value="1"/>
</dbReference>
<dbReference type="Pfam" id="PF00580">
    <property type="entry name" value="UvrD-helicase"/>
    <property type="match status" value="1"/>
</dbReference>
<evidence type="ECO:0000256" key="5">
    <source>
        <dbReference type="ARBA" id="ARBA00022801"/>
    </source>
</evidence>
<comment type="catalytic activity">
    <reaction evidence="14">
        <text>ATP + H2O = ADP + phosphate + H(+)</text>
        <dbReference type="Rhea" id="RHEA:13065"/>
        <dbReference type="ChEBI" id="CHEBI:15377"/>
        <dbReference type="ChEBI" id="CHEBI:15378"/>
        <dbReference type="ChEBI" id="CHEBI:30616"/>
        <dbReference type="ChEBI" id="CHEBI:43474"/>
        <dbReference type="ChEBI" id="CHEBI:456216"/>
        <dbReference type="EC" id="5.6.2.4"/>
    </reaction>
</comment>
<evidence type="ECO:0000256" key="12">
    <source>
        <dbReference type="ARBA" id="ARBA00034617"/>
    </source>
</evidence>
<comment type="caution">
    <text evidence="19">The sequence shown here is derived from an EMBL/GenBank/DDBJ whole genome shotgun (WGS) entry which is preliminary data.</text>
</comment>
<keyword evidence="16" id="KW-0175">Coiled coil</keyword>
<dbReference type="GO" id="GO:0003677">
    <property type="term" value="F:DNA binding"/>
    <property type="evidence" value="ECO:0007669"/>
    <property type="project" value="UniProtKB-KW"/>
</dbReference>
<accession>A0A2M8LDX9</accession>
<keyword evidence="10" id="KW-0234">DNA repair</keyword>
<dbReference type="Pfam" id="PF12705">
    <property type="entry name" value="PDDEXK_1"/>
    <property type="match status" value="1"/>
</dbReference>
<dbReference type="PANTHER" id="PTHR11070:SF55">
    <property type="entry name" value="DNA 3'-5' HELICASE"/>
    <property type="match status" value="1"/>
</dbReference>
<evidence type="ECO:0000256" key="13">
    <source>
        <dbReference type="ARBA" id="ARBA00034808"/>
    </source>
</evidence>
<reference evidence="19 20" key="1">
    <citation type="submission" date="2017-09" db="EMBL/GenBank/DDBJ databases">
        <title>Depth-based differentiation of microbial function through sediment-hosted aquifers and enrichment of novel symbionts in the deep terrestrial subsurface.</title>
        <authorList>
            <person name="Probst A.J."/>
            <person name="Ladd B."/>
            <person name="Jarett J.K."/>
            <person name="Geller-Mcgrath D.E."/>
            <person name="Sieber C.M."/>
            <person name="Emerson J.B."/>
            <person name="Anantharaman K."/>
            <person name="Thomas B.C."/>
            <person name="Malmstrom R."/>
            <person name="Stieglmeier M."/>
            <person name="Klingl A."/>
            <person name="Woyke T."/>
            <person name="Ryan C.M."/>
            <person name="Banfield J.F."/>
        </authorList>
    </citation>
    <scope>NUCLEOTIDE SEQUENCE [LARGE SCALE GENOMIC DNA]</scope>
    <source>
        <strain evidence="19">CG10_big_fil_rev_8_21_14_0_10_48_11</strain>
    </source>
</reference>
<dbReference type="InterPro" id="IPR013986">
    <property type="entry name" value="DExx_box_DNA_helicase_dom_sf"/>
</dbReference>
<evidence type="ECO:0000256" key="6">
    <source>
        <dbReference type="ARBA" id="ARBA00022806"/>
    </source>
</evidence>
<keyword evidence="8 15" id="KW-0067">ATP-binding</keyword>
<dbReference type="GO" id="GO:0043138">
    <property type="term" value="F:3'-5' DNA helicase activity"/>
    <property type="evidence" value="ECO:0007669"/>
    <property type="project" value="UniProtKB-EC"/>
</dbReference>
<proteinExistence type="inferred from homology"/>
<feature type="binding site" evidence="15">
    <location>
        <begin position="26"/>
        <end position="33"/>
    </location>
    <ligand>
        <name>ATP</name>
        <dbReference type="ChEBI" id="CHEBI:30616"/>
    </ligand>
</feature>
<dbReference type="Gene3D" id="1.10.10.160">
    <property type="match status" value="1"/>
</dbReference>
<dbReference type="InterPro" id="IPR014016">
    <property type="entry name" value="UvrD-like_ATP-bd"/>
</dbReference>
<dbReference type="GO" id="GO:0005829">
    <property type="term" value="C:cytosol"/>
    <property type="evidence" value="ECO:0007669"/>
    <property type="project" value="TreeGrafter"/>
</dbReference>
<dbReference type="InterPro" id="IPR011335">
    <property type="entry name" value="Restrct_endonuc-II-like"/>
</dbReference>
<evidence type="ECO:0000256" key="1">
    <source>
        <dbReference type="ARBA" id="ARBA00009922"/>
    </source>
</evidence>
<dbReference type="Pfam" id="PF13361">
    <property type="entry name" value="UvrD_C"/>
    <property type="match status" value="1"/>
</dbReference>
<evidence type="ECO:0000256" key="15">
    <source>
        <dbReference type="PROSITE-ProRule" id="PRU00560"/>
    </source>
</evidence>
<dbReference type="CDD" id="cd18807">
    <property type="entry name" value="SF1_C_UvrD"/>
    <property type="match status" value="1"/>
</dbReference>
<keyword evidence="3 15" id="KW-0547">Nucleotide-binding</keyword>
<evidence type="ECO:0000256" key="14">
    <source>
        <dbReference type="ARBA" id="ARBA00048988"/>
    </source>
</evidence>
<evidence type="ECO:0000256" key="16">
    <source>
        <dbReference type="SAM" id="Coils"/>
    </source>
</evidence>
<gene>
    <name evidence="19" type="ORF">COV04_03620</name>
</gene>
<evidence type="ECO:0000313" key="19">
    <source>
        <dbReference type="EMBL" id="PJE75661.1"/>
    </source>
</evidence>
<evidence type="ECO:0000256" key="4">
    <source>
        <dbReference type="ARBA" id="ARBA00022763"/>
    </source>
</evidence>
<name>A0A2M8LDX9_9BACT</name>
<evidence type="ECO:0000256" key="11">
    <source>
        <dbReference type="ARBA" id="ARBA00023235"/>
    </source>
</evidence>
<dbReference type="InterPro" id="IPR038726">
    <property type="entry name" value="PDDEXK_AddAB-type"/>
</dbReference>
<dbReference type="SUPFAM" id="SSF52980">
    <property type="entry name" value="Restriction endonuclease-like"/>
    <property type="match status" value="1"/>
</dbReference>
<dbReference type="Gene3D" id="1.10.486.10">
    <property type="entry name" value="PCRA, domain 4"/>
    <property type="match status" value="1"/>
</dbReference>
<feature type="coiled-coil region" evidence="16">
    <location>
        <begin position="171"/>
        <end position="198"/>
    </location>
</feature>
<feature type="domain" description="UvrD-like helicase ATP-binding" evidence="17">
    <location>
        <begin position="5"/>
        <end position="314"/>
    </location>
</feature>
<evidence type="ECO:0000256" key="9">
    <source>
        <dbReference type="ARBA" id="ARBA00023125"/>
    </source>
</evidence>
<dbReference type="Proteomes" id="UP000231152">
    <property type="component" value="Unassembled WGS sequence"/>
</dbReference>
<keyword evidence="4" id="KW-0227">DNA damage</keyword>
<evidence type="ECO:0000259" key="18">
    <source>
        <dbReference type="PROSITE" id="PS51217"/>
    </source>
</evidence>
<dbReference type="Gene3D" id="3.40.50.300">
    <property type="entry name" value="P-loop containing nucleotide triphosphate hydrolases"/>
    <property type="match status" value="2"/>
</dbReference>